<comment type="caution">
    <text evidence="1">The sequence shown here is derived from an EMBL/GenBank/DDBJ whole genome shotgun (WGS) entry which is preliminary data.</text>
</comment>
<evidence type="ECO:0000313" key="2">
    <source>
        <dbReference type="Proteomes" id="UP000431401"/>
    </source>
</evidence>
<evidence type="ECO:0000313" key="1">
    <source>
        <dbReference type="EMBL" id="MQY29406.1"/>
    </source>
</evidence>
<dbReference type="EMBL" id="WEGI01000011">
    <property type="protein sequence ID" value="MQY29406.1"/>
    <property type="molecule type" value="Genomic_DNA"/>
</dbReference>
<proteinExistence type="predicted"/>
<protein>
    <submittedName>
        <fullName evidence="1">Uncharacterized protein</fullName>
    </submittedName>
</protein>
<reference evidence="1 2" key="1">
    <citation type="submission" date="2019-10" db="EMBL/GenBank/DDBJ databases">
        <title>Nocardia macrotermitis sp. nov. and Nocardia aurantia sp. nov., isolated from the gut of fungus growing-termite Macrotermes natalensis.</title>
        <authorList>
            <person name="Benndorf R."/>
            <person name="Schwitalla J."/>
            <person name="Martin K."/>
            <person name="De Beer W."/>
            <person name="Kaster A.-K."/>
            <person name="Vollmers J."/>
            <person name="Poulsen M."/>
            <person name="Beemelmanns C."/>
        </authorList>
    </citation>
    <scope>NUCLEOTIDE SEQUENCE [LARGE SCALE GENOMIC DNA]</scope>
    <source>
        <strain evidence="1 2">RB56</strain>
    </source>
</reference>
<gene>
    <name evidence="1" type="ORF">NRB56_49960</name>
</gene>
<organism evidence="1 2">
    <name type="scientific">Nocardia aurantia</name>
    <dbReference type="NCBI Taxonomy" id="2585199"/>
    <lineage>
        <taxon>Bacteria</taxon>
        <taxon>Bacillati</taxon>
        <taxon>Actinomycetota</taxon>
        <taxon>Actinomycetes</taxon>
        <taxon>Mycobacteriales</taxon>
        <taxon>Nocardiaceae</taxon>
        <taxon>Nocardia</taxon>
    </lineage>
</organism>
<sequence length="95" mass="10913">MCDSVYRERSHLVAHLAALYPSVRVHDPEEPDAPTVVTVRLPSGPAGWHIRNCDLHLFEHVPPGDNRYDGYDTAEKYRRLDEATRLLASRRPPPW</sequence>
<dbReference type="Proteomes" id="UP000431401">
    <property type="component" value="Unassembled WGS sequence"/>
</dbReference>
<accession>A0A7K0DUI9</accession>
<dbReference type="OrthoDB" id="3078601at2"/>
<dbReference type="RefSeq" id="WP_153346265.1">
    <property type="nucleotide sequence ID" value="NZ_WEGI01000011.1"/>
</dbReference>
<keyword evidence="2" id="KW-1185">Reference proteome</keyword>
<name>A0A7K0DUI9_9NOCA</name>
<dbReference type="AlphaFoldDB" id="A0A7K0DUI9"/>